<dbReference type="FunCoup" id="H2B227">
    <property type="interactions" value="27"/>
</dbReference>
<dbReference type="eggNOG" id="ENOG502S67C">
    <property type="taxonomic scope" value="Eukaryota"/>
</dbReference>
<organism evidence="1 2">
    <name type="scientific">Kazachstania africana (strain ATCC 22294 / BCRC 22015 / CBS 2517 / CECT 1963 / NBRC 1671 / NRRL Y-8276)</name>
    <name type="common">Yeast</name>
    <name type="synonym">Kluyveromyces africanus</name>
    <dbReference type="NCBI Taxonomy" id="1071382"/>
    <lineage>
        <taxon>Eukaryota</taxon>
        <taxon>Fungi</taxon>
        <taxon>Dikarya</taxon>
        <taxon>Ascomycota</taxon>
        <taxon>Saccharomycotina</taxon>
        <taxon>Saccharomycetes</taxon>
        <taxon>Saccharomycetales</taxon>
        <taxon>Saccharomycetaceae</taxon>
        <taxon>Kazachstania</taxon>
    </lineage>
</organism>
<dbReference type="GeneID" id="13886885"/>
<dbReference type="AlphaFoldDB" id="H2B227"/>
<dbReference type="KEGG" id="kaf:KAFR_0L00700"/>
<accession>H2B227</accession>
<gene>
    <name evidence="1" type="primary">KAFR0L00700</name>
    <name evidence="1" type="ORF">KAFR_0L00700</name>
</gene>
<reference evidence="1 2" key="1">
    <citation type="journal article" date="2011" name="Proc. Natl. Acad. Sci. U.S.A.">
        <title>Evolutionary erosion of yeast sex chromosomes by mating-type switching accidents.</title>
        <authorList>
            <person name="Gordon J.L."/>
            <person name="Armisen D."/>
            <person name="Proux-Wera E."/>
            <person name="Oheigeartaigh S.S."/>
            <person name="Byrne K.P."/>
            <person name="Wolfe K.H."/>
        </authorList>
    </citation>
    <scope>NUCLEOTIDE SEQUENCE [LARGE SCALE GENOMIC DNA]</scope>
    <source>
        <strain evidence="2">ATCC 22294 / BCRC 22015 / CBS 2517 / CECT 1963 / NBRC 1671 / NRRL Y-8276</strain>
    </source>
</reference>
<dbReference type="RefSeq" id="XP_003959812.1">
    <property type="nucleotide sequence ID" value="XM_003959763.1"/>
</dbReference>
<keyword evidence="2" id="KW-1185">Reference proteome</keyword>
<dbReference type="InParanoid" id="H2B227"/>
<dbReference type="HOGENOM" id="CLU_061029_0_0_1"/>
<evidence type="ECO:0000313" key="2">
    <source>
        <dbReference type="Proteomes" id="UP000005220"/>
    </source>
</evidence>
<sequence>MHCKSRGMEEEDWIICLSVIKHRNPLLWQRTVDLYACKSIKCKLVDFEECIRKPLAPLFNVTRDIARRLNLVHEFNVSLIHKERKKLDSIAVDRIKCLRNFSSGLNKQNVTRYVLPKYDLLLFLLSTSNLKVCLTIDFESCYKYLEASQNLFLSFCCFQVHSVDDAKYVNRLLFDTLIMSFLKKSLDEKYIQDKMEQLGPFVKNKKTLFDINWKVYFTLHFQFFPNFLNLKLKMCQGAEDLNEVKELLHIVENICFLIESLLHFSHAMDKEQVKCNNLKDQRSKAYVEIFLNRSTSMPQKYINQFKSKSSTLEHIPEKRNTRHALQCLLQVLNKINWSLFEKFISSSLLNTKKIITARIYIQAALLVIGDMNLVAQFRLLKWPRWAFELQ</sequence>
<dbReference type="STRING" id="1071382.H2B227"/>
<proteinExistence type="predicted"/>
<dbReference type="EMBL" id="HE650832">
    <property type="protein sequence ID" value="CCF60677.1"/>
    <property type="molecule type" value="Genomic_DNA"/>
</dbReference>
<evidence type="ECO:0000313" key="1">
    <source>
        <dbReference type="EMBL" id="CCF60677.1"/>
    </source>
</evidence>
<dbReference type="OrthoDB" id="4055114at2759"/>
<protein>
    <submittedName>
        <fullName evidence="1">Uncharacterized protein</fullName>
    </submittedName>
</protein>
<dbReference type="Proteomes" id="UP000005220">
    <property type="component" value="Chromosome 12"/>
</dbReference>
<name>H2B227_KAZAF</name>